<keyword evidence="2" id="KW-1185">Reference proteome</keyword>
<comment type="caution">
    <text evidence="1">The sequence shown here is derived from an EMBL/GenBank/DDBJ whole genome shotgun (WGS) entry which is preliminary data.</text>
</comment>
<dbReference type="RefSeq" id="WP_119331281.1">
    <property type="nucleotide sequence ID" value="NZ_JBHSJH010000001.1"/>
</dbReference>
<dbReference type="Gene3D" id="3.30.429.10">
    <property type="entry name" value="Macrophage Migration Inhibitory Factor"/>
    <property type="match status" value="1"/>
</dbReference>
<organism evidence="1 2">
    <name type="scientific">Pseudofrancisella aestuarii</name>
    <dbReference type="NCBI Taxonomy" id="2670347"/>
    <lineage>
        <taxon>Bacteria</taxon>
        <taxon>Pseudomonadati</taxon>
        <taxon>Pseudomonadota</taxon>
        <taxon>Gammaproteobacteria</taxon>
        <taxon>Thiotrichales</taxon>
        <taxon>Francisellaceae</taxon>
        <taxon>Pseudofrancisella</taxon>
    </lineage>
</organism>
<proteinExistence type="predicted"/>
<gene>
    <name evidence="1" type="ORF">ACFPDQ_03680</name>
</gene>
<reference evidence="2" key="1">
    <citation type="journal article" date="2019" name="Int. J. Syst. Evol. Microbiol.">
        <title>The Global Catalogue of Microorganisms (GCM) 10K type strain sequencing project: providing services to taxonomists for standard genome sequencing and annotation.</title>
        <authorList>
            <consortium name="The Broad Institute Genomics Platform"/>
            <consortium name="The Broad Institute Genome Sequencing Center for Infectious Disease"/>
            <person name="Wu L."/>
            <person name="Ma J."/>
        </authorList>
    </citation>
    <scope>NUCLEOTIDE SEQUENCE [LARGE SCALE GENOMIC DNA]</scope>
    <source>
        <strain evidence="2">CGMCC 1.13718</strain>
    </source>
</reference>
<dbReference type="Proteomes" id="UP001595926">
    <property type="component" value="Unassembled WGS sequence"/>
</dbReference>
<dbReference type="SUPFAM" id="SSF55331">
    <property type="entry name" value="Tautomerase/MIF"/>
    <property type="match status" value="1"/>
</dbReference>
<name>A0ABV9TAJ3_9GAMM</name>
<sequence length="115" mass="13459">MPHIILEIPNSFDTNIAKHILNRSQSILLERLPTKIETFKNRYYKYDYCLVANSQEKELIGLTIKVLSGRTEDLLKEIALDIKEEVRKILDSNKLEIEKYAYTVEILELSQAYVN</sequence>
<evidence type="ECO:0000313" key="1">
    <source>
        <dbReference type="EMBL" id="MFC4892145.1"/>
    </source>
</evidence>
<accession>A0ABV9TAJ3</accession>
<evidence type="ECO:0008006" key="3">
    <source>
        <dbReference type="Google" id="ProtNLM"/>
    </source>
</evidence>
<protein>
    <recommendedName>
        <fullName evidence="3">5-carboxymethyl-2-hydroxymuconate Delta-isomerase</fullName>
    </recommendedName>
</protein>
<evidence type="ECO:0000313" key="2">
    <source>
        <dbReference type="Proteomes" id="UP001595926"/>
    </source>
</evidence>
<dbReference type="EMBL" id="JBHSJH010000001">
    <property type="protein sequence ID" value="MFC4892145.1"/>
    <property type="molecule type" value="Genomic_DNA"/>
</dbReference>
<dbReference type="InterPro" id="IPR014347">
    <property type="entry name" value="Tautomerase/MIF_sf"/>
</dbReference>